<reference evidence="1" key="1">
    <citation type="submission" date="2020-05" db="EMBL/GenBank/DDBJ databases">
        <title>WGS assembly of Panicum virgatum.</title>
        <authorList>
            <person name="Lovell J.T."/>
            <person name="Jenkins J."/>
            <person name="Shu S."/>
            <person name="Juenger T.E."/>
            <person name="Schmutz J."/>
        </authorList>
    </citation>
    <scope>NUCLEOTIDE SEQUENCE</scope>
    <source>
        <strain evidence="1">AP13</strain>
    </source>
</reference>
<keyword evidence="2" id="KW-1185">Reference proteome</keyword>
<dbReference type="Proteomes" id="UP000823388">
    <property type="component" value="Chromosome 2K"/>
</dbReference>
<accession>A0A8T0VZ44</accession>
<dbReference type="EMBL" id="CM029039">
    <property type="protein sequence ID" value="KAG2640409.1"/>
    <property type="molecule type" value="Genomic_DNA"/>
</dbReference>
<proteinExistence type="predicted"/>
<sequence length="96" mass="10826">MTLSTVTHFGRSTAHKIDRRDSPIPHSICFSRIGLESQCAATEGARVWRPTKSHARSRFPFFLGAGAIVHDHLRRPISFGSMDWVILQLTARIWIG</sequence>
<evidence type="ECO:0000313" key="1">
    <source>
        <dbReference type="EMBL" id="KAG2640410.1"/>
    </source>
</evidence>
<gene>
    <name evidence="1" type="ORF">PVAP13_2KG093800</name>
</gene>
<comment type="caution">
    <text evidence="1">The sequence shown here is derived from an EMBL/GenBank/DDBJ whole genome shotgun (WGS) entry which is preliminary data.</text>
</comment>
<dbReference type="EMBL" id="CM029039">
    <property type="protein sequence ID" value="KAG2640410.1"/>
    <property type="molecule type" value="Genomic_DNA"/>
</dbReference>
<evidence type="ECO:0000313" key="2">
    <source>
        <dbReference type="Proteomes" id="UP000823388"/>
    </source>
</evidence>
<name>A0A8T0VZ44_PANVG</name>
<protein>
    <submittedName>
        <fullName evidence="1">Uncharacterized protein</fullName>
    </submittedName>
</protein>
<organism evidence="1 2">
    <name type="scientific">Panicum virgatum</name>
    <name type="common">Blackwell switchgrass</name>
    <dbReference type="NCBI Taxonomy" id="38727"/>
    <lineage>
        <taxon>Eukaryota</taxon>
        <taxon>Viridiplantae</taxon>
        <taxon>Streptophyta</taxon>
        <taxon>Embryophyta</taxon>
        <taxon>Tracheophyta</taxon>
        <taxon>Spermatophyta</taxon>
        <taxon>Magnoliopsida</taxon>
        <taxon>Liliopsida</taxon>
        <taxon>Poales</taxon>
        <taxon>Poaceae</taxon>
        <taxon>PACMAD clade</taxon>
        <taxon>Panicoideae</taxon>
        <taxon>Panicodae</taxon>
        <taxon>Paniceae</taxon>
        <taxon>Panicinae</taxon>
        <taxon>Panicum</taxon>
        <taxon>Panicum sect. Hiantes</taxon>
    </lineage>
</organism>
<dbReference type="AlphaFoldDB" id="A0A8T0VZ44"/>